<keyword evidence="1" id="KW-1133">Transmembrane helix</keyword>
<keyword evidence="1" id="KW-0812">Transmembrane</keyword>
<dbReference type="AlphaFoldDB" id="A0A167GPP5"/>
<feature type="transmembrane region" description="Helical" evidence="1">
    <location>
        <begin position="44"/>
        <end position="62"/>
    </location>
</feature>
<evidence type="ECO:0000256" key="1">
    <source>
        <dbReference type="SAM" id="Phobius"/>
    </source>
</evidence>
<proteinExistence type="predicted"/>
<dbReference type="Proteomes" id="UP000076738">
    <property type="component" value="Unassembled WGS sequence"/>
</dbReference>
<reference evidence="3 4" key="1">
    <citation type="journal article" date="2016" name="Mol. Biol. Evol.">
        <title>Comparative Genomics of Early-Diverging Mushroom-Forming Fungi Provides Insights into the Origins of Lignocellulose Decay Capabilities.</title>
        <authorList>
            <person name="Nagy L.G."/>
            <person name="Riley R."/>
            <person name="Tritt A."/>
            <person name="Adam C."/>
            <person name="Daum C."/>
            <person name="Floudas D."/>
            <person name="Sun H."/>
            <person name="Yadav J.S."/>
            <person name="Pangilinan J."/>
            <person name="Larsson K.H."/>
            <person name="Matsuura K."/>
            <person name="Barry K."/>
            <person name="Labutti K."/>
            <person name="Kuo R."/>
            <person name="Ohm R.A."/>
            <person name="Bhattacharya S.S."/>
            <person name="Shirouzu T."/>
            <person name="Yoshinaga Y."/>
            <person name="Martin F.M."/>
            <person name="Grigoriev I.V."/>
            <person name="Hibbett D.S."/>
        </authorList>
    </citation>
    <scope>NUCLEOTIDE SEQUENCE [LARGE SCALE GENOMIC DNA]</scope>
    <source>
        <strain evidence="3 4">TUFC12733</strain>
    </source>
</reference>
<evidence type="ECO:0000313" key="3">
    <source>
        <dbReference type="EMBL" id="KZO90777.1"/>
    </source>
</evidence>
<name>A0A167GPP5_CALVF</name>
<dbReference type="EMBL" id="KV417334">
    <property type="protein sequence ID" value="KZO90777.1"/>
    <property type="molecule type" value="Genomic_DNA"/>
</dbReference>
<keyword evidence="1" id="KW-0472">Membrane</keyword>
<feature type="domain" description="DUF6533" evidence="2">
    <location>
        <begin position="23"/>
        <end position="46"/>
    </location>
</feature>
<protein>
    <recommendedName>
        <fullName evidence="2">DUF6533 domain-containing protein</fullName>
    </recommendedName>
</protein>
<feature type="transmembrane region" description="Helical" evidence="1">
    <location>
        <begin position="167"/>
        <end position="187"/>
    </location>
</feature>
<keyword evidence="4" id="KW-1185">Reference proteome</keyword>
<feature type="transmembrane region" description="Helical" evidence="1">
    <location>
        <begin position="125"/>
        <end position="146"/>
    </location>
</feature>
<sequence>MDNSALAELVQTLGDLRSYHSGTVAALAWLLYDIIVMMDQEIKHIWIGLESLAICINLIQILRVRALFQGNRLVLIPLWFLFFANTAVSVSLSIAVVSTTNLMAAPTFITLDGCLTVVNHAQLMLGPYISSTVYSGVFFLVTLAKLHPYLDAASSKAPLLTVFVRDGTIFFSIIFVVELVSVIWGQVITPIRPSLQDIVNV</sequence>
<evidence type="ECO:0000259" key="2">
    <source>
        <dbReference type="Pfam" id="PF20151"/>
    </source>
</evidence>
<dbReference type="Pfam" id="PF20151">
    <property type="entry name" value="DUF6533"/>
    <property type="match status" value="1"/>
</dbReference>
<feature type="transmembrane region" description="Helical" evidence="1">
    <location>
        <begin position="74"/>
        <end position="97"/>
    </location>
</feature>
<dbReference type="InterPro" id="IPR045340">
    <property type="entry name" value="DUF6533"/>
</dbReference>
<evidence type="ECO:0000313" key="4">
    <source>
        <dbReference type="Proteomes" id="UP000076738"/>
    </source>
</evidence>
<dbReference type="OrthoDB" id="3349377at2759"/>
<organism evidence="3 4">
    <name type="scientific">Calocera viscosa (strain TUFC12733)</name>
    <dbReference type="NCBI Taxonomy" id="1330018"/>
    <lineage>
        <taxon>Eukaryota</taxon>
        <taxon>Fungi</taxon>
        <taxon>Dikarya</taxon>
        <taxon>Basidiomycota</taxon>
        <taxon>Agaricomycotina</taxon>
        <taxon>Dacrymycetes</taxon>
        <taxon>Dacrymycetales</taxon>
        <taxon>Dacrymycetaceae</taxon>
        <taxon>Calocera</taxon>
    </lineage>
</organism>
<accession>A0A167GPP5</accession>
<gene>
    <name evidence="3" type="ORF">CALVIDRAFT_602670</name>
</gene>